<dbReference type="GO" id="GO:0016423">
    <property type="term" value="F:tRNA (guanine) methyltransferase activity"/>
    <property type="evidence" value="ECO:0007669"/>
    <property type="project" value="TreeGrafter"/>
</dbReference>
<dbReference type="InterPro" id="IPR029063">
    <property type="entry name" value="SAM-dependent_MTases_sf"/>
</dbReference>
<dbReference type="PANTHER" id="PTHR14911:SF13">
    <property type="entry name" value="TRNA (GUANINE(6)-N2)-METHYLTRANSFERASE THUMP3"/>
    <property type="match status" value="1"/>
</dbReference>
<dbReference type="STRING" id="6290.A0A3P7V2H6"/>
<gene>
    <name evidence="2" type="ORF">HPLM_LOCUS6370</name>
</gene>
<dbReference type="GO" id="GO:0030488">
    <property type="term" value="P:tRNA methylation"/>
    <property type="evidence" value="ECO:0007669"/>
    <property type="project" value="TreeGrafter"/>
</dbReference>
<dbReference type="AlphaFoldDB" id="A0A3P7V2H6"/>
<dbReference type="Proteomes" id="UP000268014">
    <property type="component" value="Unassembled WGS sequence"/>
</dbReference>
<feature type="domain" description="Ribosomal RNA large subunit methyltransferase K/L-like methyltransferase" evidence="1">
    <location>
        <begin position="62"/>
        <end position="201"/>
    </location>
</feature>
<keyword evidence="3" id="KW-1185">Reference proteome</keyword>
<dbReference type="Pfam" id="PF01170">
    <property type="entry name" value="UPF0020"/>
    <property type="match status" value="1"/>
</dbReference>
<evidence type="ECO:0000313" key="2">
    <source>
        <dbReference type="EMBL" id="VDO28777.1"/>
    </source>
</evidence>
<dbReference type="CDD" id="cd02440">
    <property type="entry name" value="AdoMet_MTases"/>
    <property type="match status" value="1"/>
</dbReference>
<dbReference type="SUPFAM" id="SSF53335">
    <property type="entry name" value="S-adenosyl-L-methionine-dependent methyltransferases"/>
    <property type="match status" value="1"/>
</dbReference>
<protein>
    <recommendedName>
        <fullName evidence="1">Ribosomal RNA large subunit methyltransferase K/L-like methyltransferase domain-containing protein</fullName>
    </recommendedName>
</protein>
<dbReference type="InterPro" id="IPR000241">
    <property type="entry name" value="RlmKL-like_Mtase"/>
</dbReference>
<accession>A0A3P7V2H6</accession>
<dbReference type="OrthoDB" id="47730at2759"/>
<dbReference type="PANTHER" id="PTHR14911">
    <property type="entry name" value="THUMP DOMAIN-CONTAINING"/>
    <property type="match status" value="1"/>
</dbReference>
<proteinExistence type="predicted"/>
<name>A0A3P7V2H6_HAEPC</name>
<dbReference type="GO" id="GO:0043527">
    <property type="term" value="C:tRNA methyltransferase complex"/>
    <property type="evidence" value="ECO:0007669"/>
    <property type="project" value="UniProtKB-ARBA"/>
</dbReference>
<dbReference type="FunFam" id="3.40.50.150:FF:000073">
    <property type="entry name" value="THUMP domain containing 3"/>
    <property type="match status" value="1"/>
</dbReference>
<evidence type="ECO:0000259" key="1">
    <source>
        <dbReference type="Pfam" id="PF01170"/>
    </source>
</evidence>
<dbReference type="Gene3D" id="3.40.50.150">
    <property type="entry name" value="Vaccinia Virus protein VP39"/>
    <property type="match status" value="1"/>
</dbReference>
<dbReference type="EMBL" id="UZAF01016483">
    <property type="protein sequence ID" value="VDO28777.1"/>
    <property type="molecule type" value="Genomic_DNA"/>
</dbReference>
<evidence type="ECO:0000313" key="3">
    <source>
        <dbReference type="Proteomes" id="UP000268014"/>
    </source>
</evidence>
<sequence>MRIILHRQFRLSTRKQYRKNVIVNNELSSKCSFAHVVLIFLQMLVMASLNRESLFKRNVCSFGPTTMRSTMCYCLVALAQPKPGDVVLDPMCGGGSIPLEGALAFPGCLFFGADHHSEAISRCSRNLLSQCGSVVAFIACDAVNLPFSESSIDAVVTDLPYGKKIGSVGDNLVLYPRLLVEWARVVKPNGRLVIMTHDKRSYGFNSTCFLVPRGQFRTANKIVICLAIISCTLDIHIGRCRKCSEKLIIDLSSL</sequence>
<reference evidence="2 3" key="1">
    <citation type="submission" date="2018-11" db="EMBL/GenBank/DDBJ databases">
        <authorList>
            <consortium name="Pathogen Informatics"/>
        </authorList>
    </citation>
    <scope>NUCLEOTIDE SEQUENCE [LARGE SCALE GENOMIC DNA]</scope>
    <source>
        <strain evidence="2 3">MHpl1</strain>
    </source>
</reference>
<organism evidence="2 3">
    <name type="scientific">Haemonchus placei</name>
    <name type="common">Barber's pole worm</name>
    <dbReference type="NCBI Taxonomy" id="6290"/>
    <lineage>
        <taxon>Eukaryota</taxon>
        <taxon>Metazoa</taxon>
        <taxon>Ecdysozoa</taxon>
        <taxon>Nematoda</taxon>
        <taxon>Chromadorea</taxon>
        <taxon>Rhabditida</taxon>
        <taxon>Rhabditina</taxon>
        <taxon>Rhabditomorpha</taxon>
        <taxon>Strongyloidea</taxon>
        <taxon>Trichostrongylidae</taxon>
        <taxon>Haemonchus</taxon>
    </lineage>
</organism>